<dbReference type="Gene3D" id="2.60.120.260">
    <property type="entry name" value="Galactose-binding domain-like"/>
    <property type="match status" value="4"/>
</dbReference>
<keyword evidence="3" id="KW-1185">Reference proteome</keyword>
<dbReference type="Gene3D" id="3.60.10.10">
    <property type="entry name" value="Endonuclease/exonuclease/phosphatase"/>
    <property type="match status" value="1"/>
</dbReference>
<gene>
    <name evidence="2" type="ORF">WAK64_03995</name>
</gene>
<name>A0ABU8HA95_9BACI</name>
<dbReference type="InterPro" id="IPR036691">
    <property type="entry name" value="Endo/exonu/phosph_ase_sf"/>
</dbReference>
<dbReference type="EMBL" id="JBBAXC010000002">
    <property type="protein sequence ID" value="MEI5906234.1"/>
    <property type="molecule type" value="Genomic_DNA"/>
</dbReference>
<evidence type="ECO:0000313" key="3">
    <source>
        <dbReference type="Proteomes" id="UP001312865"/>
    </source>
</evidence>
<evidence type="ECO:0000313" key="2">
    <source>
        <dbReference type="EMBL" id="MEI5906234.1"/>
    </source>
</evidence>
<dbReference type="SUPFAM" id="SSF56219">
    <property type="entry name" value="DNase I-like"/>
    <property type="match status" value="1"/>
</dbReference>
<sequence length="839" mass="94886">MIKKSYILSLIFFICLFFMAIKTPDTKAESKSGSFSLLTYNVAGLWDPVSSSNPATNTKLISPRLNDYDLVLVQEDFNYHSDLISRVDHDYLSSHSGIMGFGDGLNRMSDFPFKGFKREDWNDCNGIFSDGSDCLTPKGFSYARHEVSEGVFIDVYNLHADAGGSGSDYTVRKKNFQQVLSKIDQWSKGHAVIVTGDFNSHWKDKDGVRQFVEAGFSDAWAEISNNGEIPDIGESGGRIDKILFRESDDLELNVTNYNVPNSDFLDSKGNKLSDHKPVSAMFEYSKKSFYDFDSFQNTDVRETSELYEGLPVYELTSTSPNDSWSWVRKTVNSNPSEKSYQIGVWLKAADGYDSQEITLKLEDNEGNGTGYNYFTVTDQWEYYSVDYTFPKGSGDQLEYKIYPANARKGSQGSVLAAAPELKEISFYDFDSSQNTAVRETSELYEGLPVYQLTSIAPSESWSWIRKKVDRNPSEKSYQIGVWLKAADGYDSQEITLKLEDNEGNGTGYNYFTVSDQWEYYSIDYTFPKGSGDQLEYKIYPANARKGSQGSVLAAGPELKEVSFYDFDSSQNTAVRETAQLYKELPVYQLTSIAPSESWSWIRKKVDRNPSEKSYQIGVWLKAADGYDSQEITLKLEDNEGNGTGYNYFTVTDQWEYYSIDYTFPKGSGDQLEYKIYPANARKGSQGSVLAAAPELKEVSFYDFDSSQNTAVRETAQLYKELPVYQLTSIAPSESWSWIRKKVDRNPSEKSYQIGVWLKAADGYDSQEITLKLEDNEGNGTGYNYFTVSDQWEYYSVDYTFPKGSGDQLEYKIYPANARKGSQGSVLAAGPELREVFLED</sequence>
<dbReference type="InterPro" id="IPR038772">
    <property type="entry name" value="Sph/SMPD2-like"/>
</dbReference>
<accession>A0ABU8HA95</accession>
<comment type="caution">
    <text evidence="2">The sequence shown here is derived from an EMBL/GenBank/DDBJ whole genome shotgun (WGS) entry which is preliminary data.</text>
</comment>
<dbReference type="Pfam" id="PF22669">
    <property type="entry name" value="Exo_endo_phos2"/>
    <property type="match status" value="1"/>
</dbReference>
<dbReference type="PANTHER" id="PTHR16320:SF1">
    <property type="entry name" value="SPHINGOMYELINASE DDB_G0288017"/>
    <property type="match status" value="1"/>
</dbReference>
<reference evidence="2 3" key="1">
    <citation type="journal article" date="2018" name="J. Microbiol.">
        <title>Bacillus spongiae sp. nov., isolated from sponge of Jeju Island.</title>
        <authorList>
            <person name="Lee G.E."/>
            <person name="Im W.T."/>
            <person name="Park J.S."/>
        </authorList>
    </citation>
    <scope>NUCLEOTIDE SEQUENCE [LARGE SCALE GENOMIC DNA]</scope>
    <source>
        <strain evidence="2 3">135PIL107-10</strain>
    </source>
</reference>
<feature type="domain" description="Inositol polyphosphate-related phosphatase" evidence="1">
    <location>
        <begin position="65"/>
        <end position="228"/>
    </location>
</feature>
<protein>
    <recommendedName>
        <fullName evidence="1">Inositol polyphosphate-related phosphatase domain-containing protein</fullName>
    </recommendedName>
</protein>
<dbReference type="PANTHER" id="PTHR16320">
    <property type="entry name" value="SPHINGOMYELINASE FAMILY MEMBER"/>
    <property type="match status" value="1"/>
</dbReference>
<dbReference type="InterPro" id="IPR000300">
    <property type="entry name" value="IPPc"/>
</dbReference>
<organism evidence="2 3">
    <name type="scientific">Bacillus spongiae</name>
    <dbReference type="NCBI Taxonomy" id="2683610"/>
    <lineage>
        <taxon>Bacteria</taxon>
        <taxon>Bacillati</taxon>
        <taxon>Bacillota</taxon>
        <taxon>Bacilli</taxon>
        <taxon>Bacillales</taxon>
        <taxon>Bacillaceae</taxon>
        <taxon>Bacillus</taxon>
    </lineage>
</organism>
<proteinExistence type="predicted"/>
<dbReference type="Proteomes" id="UP001312865">
    <property type="component" value="Unassembled WGS sequence"/>
</dbReference>
<dbReference type="RefSeq" id="WP_336585652.1">
    <property type="nucleotide sequence ID" value="NZ_JBBAXC010000002.1"/>
</dbReference>
<evidence type="ECO:0000259" key="1">
    <source>
        <dbReference type="Pfam" id="PF22669"/>
    </source>
</evidence>